<sequence length="174" mass="19894">MLENWEKNVLISHKPNGEQINAPPESMRSSTNKAFETPEYSSNLVSSLDHLHKILTPPSIVLKPNSCFHAWIVLVQLEVFNHVIQLVQNPIQCAITELVHLSLSHHLLLIISVSVYYCPGLADYGVVFFEQKVICIPIWLSEIEFRLIAFNQELQIFHTFSDDDVPYPQVNCVE</sequence>
<reference evidence="1" key="2">
    <citation type="submission" date="2022-01" db="EMBL/GenBank/DDBJ databases">
        <authorList>
            <person name="Yamashiro T."/>
            <person name="Shiraishi A."/>
            <person name="Satake H."/>
            <person name="Nakayama K."/>
        </authorList>
    </citation>
    <scope>NUCLEOTIDE SEQUENCE</scope>
</reference>
<reference evidence="1" key="1">
    <citation type="journal article" date="2022" name="Int. J. Mol. Sci.">
        <title>Draft Genome of Tanacetum Coccineum: Genomic Comparison of Closely Related Tanacetum-Family Plants.</title>
        <authorList>
            <person name="Yamashiro T."/>
            <person name="Shiraishi A."/>
            <person name="Nakayama K."/>
            <person name="Satake H."/>
        </authorList>
    </citation>
    <scope>NUCLEOTIDE SEQUENCE</scope>
</reference>
<protein>
    <submittedName>
        <fullName evidence="1">Uncharacterized protein</fullName>
    </submittedName>
</protein>
<dbReference type="EMBL" id="BQNB010015957">
    <property type="protein sequence ID" value="GJT46112.1"/>
    <property type="molecule type" value="Genomic_DNA"/>
</dbReference>
<proteinExistence type="predicted"/>
<comment type="caution">
    <text evidence="1">The sequence shown here is derived from an EMBL/GenBank/DDBJ whole genome shotgun (WGS) entry which is preliminary data.</text>
</comment>
<evidence type="ECO:0000313" key="1">
    <source>
        <dbReference type="EMBL" id="GJT46112.1"/>
    </source>
</evidence>
<keyword evidence="2" id="KW-1185">Reference proteome</keyword>
<name>A0ABQ5E5F4_9ASTR</name>
<accession>A0ABQ5E5F4</accession>
<organism evidence="1 2">
    <name type="scientific">Tanacetum coccineum</name>
    <dbReference type="NCBI Taxonomy" id="301880"/>
    <lineage>
        <taxon>Eukaryota</taxon>
        <taxon>Viridiplantae</taxon>
        <taxon>Streptophyta</taxon>
        <taxon>Embryophyta</taxon>
        <taxon>Tracheophyta</taxon>
        <taxon>Spermatophyta</taxon>
        <taxon>Magnoliopsida</taxon>
        <taxon>eudicotyledons</taxon>
        <taxon>Gunneridae</taxon>
        <taxon>Pentapetalae</taxon>
        <taxon>asterids</taxon>
        <taxon>campanulids</taxon>
        <taxon>Asterales</taxon>
        <taxon>Asteraceae</taxon>
        <taxon>Asteroideae</taxon>
        <taxon>Anthemideae</taxon>
        <taxon>Anthemidinae</taxon>
        <taxon>Tanacetum</taxon>
    </lineage>
</organism>
<evidence type="ECO:0000313" key="2">
    <source>
        <dbReference type="Proteomes" id="UP001151760"/>
    </source>
</evidence>
<gene>
    <name evidence="1" type="ORF">Tco_0954827</name>
</gene>
<dbReference type="Proteomes" id="UP001151760">
    <property type="component" value="Unassembled WGS sequence"/>
</dbReference>